<dbReference type="GO" id="GO:0009245">
    <property type="term" value="P:lipid A biosynthetic process"/>
    <property type="evidence" value="ECO:0007669"/>
    <property type="project" value="TreeGrafter"/>
</dbReference>
<evidence type="ECO:0000313" key="1">
    <source>
        <dbReference type="EMBL" id="SVD41263.1"/>
    </source>
</evidence>
<sequence>NNLMQLVSEKKIHVTGDSRIDRVLNRKNDQKKNLLPKIYEESKTIILGSIEKTDYDMLFSSFEKFYPNGQDSLEKNNHRIIIVPHEINSNNLNIIYGNLEKLGFNPKYYDDNLEESRVVIINVIGILADLYRYSDIAYVGAGFNAGVHSVIEPAIYANAISFGPKYQIVDMAVDLVNLKLAKVINSKNDFTLFLDLLHEDQNLITIKNKMTNYIMEQKVASDNIINKIFYNEKK</sequence>
<dbReference type="Gene3D" id="3.40.50.2000">
    <property type="entry name" value="Glycogen Phosphorylase B"/>
    <property type="match status" value="1"/>
</dbReference>
<dbReference type="GO" id="GO:0016740">
    <property type="term" value="F:transferase activity"/>
    <property type="evidence" value="ECO:0007669"/>
    <property type="project" value="InterPro"/>
</dbReference>
<proteinExistence type="predicted"/>
<dbReference type="PANTHER" id="PTHR42755">
    <property type="entry name" value="3-DEOXY-MANNO-OCTULOSONATE CYTIDYLYLTRANSFERASE"/>
    <property type="match status" value="1"/>
</dbReference>
<reference evidence="1" key="1">
    <citation type="submission" date="2018-05" db="EMBL/GenBank/DDBJ databases">
        <authorList>
            <person name="Lanie J.A."/>
            <person name="Ng W.-L."/>
            <person name="Kazmierczak K.M."/>
            <person name="Andrzejewski T.M."/>
            <person name="Davidsen T.M."/>
            <person name="Wayne K.J."/>
            <person name="Tettelin H."/>
            <person name="Glass J.I."/>
            <person name="Rusch D."/>
            <person name="Podicherti R."/>
            <person name="Tsui H.-C.T."/>
            <person name="Winkler M.E."/>
        </authorList>
    </citation>
    <scope>NUCLEOTIDE SEQUENCE</scope>
</reference>
<gene>
    <name evidence="1" type="ORF">METZ01_LOCUS394117</name>
</gene>
<organism evidence="1">
    <name type="scientific">marine metagenome</name>
    <dbReference type="NCBI Taxonomy" id="408172"/>
    <lineage>
        <taxon>unclassified sequences</taxon>
        <taxon>metagenomes</taxon>
        <taxon>ecological metagenomes</taxon>
    </lineage>
</organism>
<name>A0A382V441_9ZZZZ</name>
<protein>
    <recommendedName>
        <fullName evidence="2">Lipid IV(A) 3-deoxy-D-manno-octulosonic acid transferase</fullName>
    </recommendedName>
</protein>
<dbReference type="PANTHER" id="PTHR42755:SF1">
    <property type="entry name" value="3-DEOXY-D-MANNO-OCTULOSONIC ACID TRANSFERASE, MITOCHONDRIAL-RELATED"/>
    <property type="match status" value="1"/>
</dbReference>
<dbReference type="GO" id="GO:0005886">
    <property type="term" value="C:plasma membrane"/>
    <property type="evidence" value="ECO:0007669"/>
    <property type="project" value="TreeGrafter"/>
</dbReference>
<feature type="non-terminal residue" evidence="1">
    <location>
        <position position="1"/>
    </location>
</feature>
<accession>A0A382V441</accession>
<evidence type="ECO:0008006" key="2">
    <source>
        <dbReference type="Google" id="ProtNLM"/>
    </source>
</evidence>
<dbReference type="EMBL" id="UINC01149041">
    <property type="protein sequence ID" value="SVD41263.1"/>
    <property type="molecule type" value="Genomic_DNA"/>
</dbReference>
<dbReference type="AlphaFoldDB" id="A0A382V441"/>
<dbReference type="InterPro" id="IPR039901">
    <property type="entry name" value="Kdotransferase"/>
</dbReference>